<gene>
    <name evidence="2" type="ORF">VISI1226_10642</name>
</gene>
<dbReference type="Pfam" id="PF13487">
    <property type="entry name" value="HD_5"/>
    <property type="match status" value="1"/>
</dbReference>
<dbReference type="AlphaFoldDB" id="E8MAV0"/>
<protein>
    <submittedName>
        <fullName evidence="2">Response regulator</fullName>
    </submittedName>
</protein>
<dbReference type="EMBL" id="AEVT01000098">
    <property type="protein sequence ID" value="EGA68780.1"/>
    <property type="molecule type" value="Genomic_DNA"/>
</dbReference>
<dbReference type="InterPro" id="IPR037522">
    <property type="entry name" value="HD_GYP_dom"/>
</dbReference>
<feature type="domain" description="HD-GYP" evidence="1">
    <location>
        <begin position="162"/>
        <end position="373"/>
    </location>
</feature>
<dbReference type="PROSITE" id="PS51832">
    <property type="entry name" value="HD_GYP"/>
    <property type="match status" value="1"/>
</dbReference>
<dbReference type="Gene3D" id="3.30.450.40">
    <property type="match status" value="1"/>
</dbReference>
<accession>E8MAV0</accession>
<dbReference type="eggNOG" id="COG3437">
    <property type="taxonomic scope" value="Bacteria"/>
</dbReference>
<dbReference type="RefSeq" id="WP_008079691.1">
    <property type="nucleotide sequence ID" value="NZ_AEVT01000098.1"/>
</dbReference>
<dbReference type="GeneID" id="95570693"/>
<dbReference type="SMART" id="SM00471">
    <property type="entry name" value="HDc"/>
    <property type="match status" value="1"/>
</dbReference>
<dbReference type="InterPro" id="IPR029016">
    <property type="entry name" value="GAF-like_dom_sf"/>
</dbReference>
<dbReference type="GO" id="GO:0008081">
    <property type="term" value="F:phosphoric diester hydrolase activity"/>
    <property type="evidence" value="ECO:0007669"/>
    <property type="project" value="UniProtKB-ARBA"/>
</dbReference>
<dbReference type="SUPFAM" id="SSF109604">
    <property type="entry name" value="HD-domain/PDEase-like"/>
    <property type="match status" value="1"/>
</dbReference>
<evidence type="ECO:0000313" key="2">
    <source>
        <dbReference type="EMBL" id="EGA68780.1"/>
    </source>
</evidence>
<dbReference type="InterPro" id="IPR052020">
    <property type="entry name" value="Cyclic_di-GMP/3'3'-cGAMP_PDE"/>
</dbReference>
<dbReference type="PANTHER" id="PTHR45228:SF1">
    <property type="entry name" value="CYCLIC DI-GMP PHOSPHODIESTERASE TM_0186"/>
    <property type="match status" value="1"/>
</dbReference>
<dbReference type="OrthoDB" id="6210373at2"/>
<evidence type="ECO:0000259" key="1">
    <source>
        <dbReference type="PROSITE" id="PS51832"/>
    </source>
</evidence>
<dbReference type="InterPro" id="IPR003607">
    <property type="entry name" value="HD/PDEase_dom"/>
</dbReference>
<dbReference type="SUPFAM" id="SSF55781">
    <property type="entry name" value="GAF domain-like"/>
    <property type="match status" value="1"/>
</dbReference>
<dbReference type="Gene3D" id="1.10.3210.10">
    <property type="entry name" value="Hypothetical protein af1432"/>
    <property type="match status" value="1"/>
</dbReference>
<name>E8MAV0_PHOS4</name>
<reference evidence="2 3" key="1">
    <citation type="journal article" date="2012" name="Int. J. Syst. Evol. Microbiol.">
        <title>Vibrio caribbeanicus sp. nov., isolated from the marine sponge Scleritoderma cyanea.</title>
        <authorList>
            <person name="Hoffmann M."/>
            <person name="Monday S.R."/>
            <person name="Allard M.W."/>
            <person name="Strain E.A."/>
            <person name="Whittaker P."/>
            <person name="Naum M."/>
            <person name="McCarthy P.J."/>
            <person name="Lopez J.V."/>
            <person name="Fischer M."/>
            <person name="Brown E.W."/>
        </authorList>
    </citation>
    <scope>NUCLEOTIDE SEQUENCE [LARGE SCALE GENOMIC DNA]</scope>
    <source>
        <strain evidence="3">DSMZ 21326</strain>
    </source>
</reference>
<sequence>MLDHSSINHIASREGKLFNKLDDLQSEAMSTYPELSRFSVAVIGEQHVSNYYVHDALVDKGRYDFKQDKLQDSSQLAAIAFSAQTRTIRDMQQMVQTKRIKELVRIGHRSSYTFPISHRGKTLGFVFLNAQQAAFFDRKEVVGDMAFFCQSVANLFVQLFQQQEHFRTSLAVALKMGHARDPETSEHLKRMGMYSELIARYLSVSSSEVTHQFIHRIGLYAPYHDIGKYLIPDEILYSDKRFNEQERLIMNRHTLYGEEIIEQVVSLSGANIVSEEEIRFIKNIVRHHHEHYDGSGLPDALAFEDIPLEARIVTLADVFDALLSRRAYKPAWPINQVIDYIHEYTSKMFDPLCVEVLLENLEEFLSIRAKYVDSSASENMLAS</sequence>
<comment type="caution">
    <text evidence="2">The sequence shown here is derived from an EMBL/GenBank/DDBJ whole genome shotgun (WGS) entry which is preliminary data.</text>
</comment>
<dbReference type="CDD" id="cd00077">
    <property type="entry name" value="HDc"/>
    <property type="match status" value="1"/>
</dbReference>
<evidence type="ECO:0000313" key="3">
    <source>
        <dbReference type="Proteomes" id="UP000006228"/>
    </source>
</evidence>
<organism evidence="2 3">
    <name type="scientific">Vibrio sinaloensis DSM 21326</name>
    <dbReference type="NCBI Taxonomy" id="945550"/>
    <lineage>
        <taxon>Bacteria</taxon>
        <taxon>Pseudomonadati</taxon>
        <taxon>Pseudomonadota</taxon>
        <taxon>Gammaproteobacteria</taxon>
        <taxon>Vibrionales</taxon>
        <taxon>Vibrionaceae</taxon>
        <taxon>Vibrio</taxon>
        <taxon>Vibrio oreintalis group</taxon>
    </lineage>
</organism>
<dbReference type="Proteomes" id="UP000006228">
    <property type="component" value="Unassembled WGS sequence"/>
</dbReference>
<dbReference type="PANTHER" id="PTHR45228">
    <property type="entry name" value="CYCLIC DI-GMP PHOSPHODIESTERASE TM_0186-RELATED"/>
    <property type="match status" value="1"/>
</dbReference>
<proteinExistence type="predicted"/>